<dbReference type="EMBL" id="CYHC01000007">
    <property type="protein sequence ID" value="CUA89303.1"/>
    <property type="molecule type" value="Genomic_DNA"/>
</dbReference>
<dbReference type="Gene3D" id="3.90.79.10">
    <property type="entry name" value="Nucleoside Triphosphate Pyrophosphohydrolase"/>
    <property type="match status" value="1"/>
</dbReference>
<protein>
    <submittedName>
        <fullName evidence="8">NUDIX domain</fullName>
    </submittedName>
</protein>
<organism evidence="8 9">
    <name type="scientific">Chelatococcus sambhunathii</name>
    <dbReference type="NCBI Taxonomy" id="363953"/>
    <lineage>
        <taxon>Bacteria</taxon>
        <taxon>Pseudomonadati</taxon>
        <taxon>Pseudomonadota</taxon>
        <taxon>Alphaproteobacteria</taxon>
        <taxon>Hyphomicrobiales</taxon>
        <taxon>Chelatococcaceae</taxon>
        <taxon>Chelatococcus</taxon>
    </lineage>
</organism>
<accession>A0ABM9U6Q0</accession>
<evidence type="ECO:0000313" key="9">
    <source>
        <dbReference type="Proteomes" id="UP000182178"/>
    </source>
</evidence>
<dbReference type="PROSITE" id="PS51462">
    <property type="entry name" value="NUDIX"/>
    <property type="match status" value="1"/>
</dbReference>
<dbReference type="InterPro" id="IPR039121">
    <property type="entry name" value="NUDT19"/>
</dbReference>
<evidence type="ECO:0000256" key="2">
    <source>
        <dbReference type="ARBA" id="ARBA00001946"/>
    </source>
</evidence>
<comment type="cofactor">
    <cofactor evidence="1">
        <name>Mn(2+)</name>
        <dbReference type="ChEBI" id="CHEBI:29035"/>
    </cofactor>
</comment>
<comment type="cofactor">
    <cofactor evidence="2">
        <name>Mg(2+)</name>
        <dbReference type="ChEBI" id="CHEBI:18420"/>
    </cofactor>
</comment>
<sequence>MKDNAVSDHARHLTTTELLTNAPRERRWDNQRPRDAATLIIIDRRSRTPKVLMGRRHQGHKFMPGKFVFPGGRIEAGDRTMPVAGMLNPASEMRLVSRVTRPSLVRARALALAAVRETFEETGLIIGSREYGPPESAPEGPWRAFLEHGIFPDLEALQFVARAITPPHRPKRFDTRFFAVDATAIAATVPDMVGPQSELTELAWVSLRDAKRLDLPTITHVIIEELEARIAGGFAPELPVPFYYERRGRFVREEL</sequence>
<keyword evidence="3" id="KW-0479">Metal-binding</keyword>
<dbReference type="PANTHER" id="PTHR12318">
    <property type="entry name" value="TESTOSTERONE-REGULATED PROTEIN RP2"/>
    <property type="match status" value="1"/>
</dbReference>
<dbReference type="CDD" id="cd18870">
    <property type="entry name" value="NUDIX_AcylCoAdiphos_Nudt19"/>
    <property type="match status" value="1"/>
</dbReference>
<keyword evidence="6" id="KW-0464">Manganese</keyword>
<keyword evidence="4" id="KW-0378">Hydrolase</keyword>
<dbReference type="PANTHER" id="PTHR12318:SF0">
    <property type="entry name" value="ACYL-COENZYME A DIPHOSPHATASE NUDT19"/>
    <property type="match status" value="1"/>
</dbReference>
<gene>
    <name evidence="8" type="ORF">Ga0061061_107113</name>
</gene>
<keyword evidence="5" id="KW-0460">Magnesium</keyword>
<evidence type="ECO:0000256" key="4">
    <source>
        <dbReference type="ARBA" id="ARBA00022801"/>
    </source>
</evidence>
<evidence type="ECO:0000313" key="8">
    <source>
        <dbReference type="EMBL" id="CUA89303.1"/>
    </source>
</evidence>
<comment type="caution">
    <text evidence="8">The sequence shown here is derived from an EMBL/GenBank/DDBJ whole genome shotgun (WGS) entry which is preliminary data.</text>
</comment>
<name>A0ABM9U6Q0_9HYPH</name>
<dbReference type="InterPro" id="IPR015797">
    <property type="entry name" value="NUDIX_hydrolase-like_dom_sf"/>
</dbReference>
<proteinExistence type="predicted"/>
<evidence type="ECO:0000259" key="7">
    <source>
        <dbReference type="PROSITE" id="PS51462"/>
    </source>
</evidence>
<feature type="domain" description="Nudix hydrolase" evidence="7">
    <location>
        <begin position="33"/>
        <end position="227"/>
    </location>
</feature>
<evidence type="ECO:0000256" key="3">
    <source>
        <dbReference type="ARBA" id="ARBA00022723"/>
    </source>
</evidence>
<evidence type="ECO:0000256" key="1">
    <source>
        <dbReference type="ARBA" id="ARBA00001936"/>
    </source>
</evidence>
<evidence type="ECO:0000256" key="5">
    <source>
        <dbReference type="ARBA" id="ARBA00022842"/>
    </source>
</evidence>
<dbReference type="SUPFAM" id="SSF55811">
    <property type="entry name" value="Nudix"/>
    <property type="match status" value="1"/>
</dbReference>
<evidence type="ECO:0000256" key="6">
    <source>
        <dbReference type="ARBA" id="ARBA00023211"/>
    </source>
</evidence>
<dbReference type="InterPro" id="IPR000086">
    <property type="entry name" value="NUDIX_hydrolase_dom"/>
</dbReference>
<reference evidence="8 9" key="1">
    <citation type="submission" date="2015-08" db="EMBL/GenBank/DDBJ databases">
        <authorList>
            <person name="Varghese N."/>
        </authorList>
    </citation>
    <scope>NUCLEOTIDE SEQUENCE [LARGE SCALE GENOMIC DNA]</scope>
    <source>
        <strain evidence="8 9">DSM 18167</strain>
    </source>
</reference>
<dbReference type="Proteomes" id="UP000182178">
    <property type="component" value="Unassembled WGS sequence"/>
</dbReference>
<keyword evidence="9" id="KW-1185">Reference proteome</keyword>